<gene>
    <name evidence="2" type="ORF">H9Q16_03330</name>
</gene>
<name>A0A927D0S1_9RHOB</name>
<feature type="transmembrane region" description="Helical" evidence="1">
    <location>
        <begin position="116"/>
        <end position="143"/>
    </location>
</feature>
<evidence type="ECO:0000313" key="3">
    <source>
        <dbReference type="Proteomes" id="UP000635142"/>
    </source>
</evidence>
<protein>
    <recommendedName>
        <fullName evidence="4">Yip1 domain-containing protein</fullName>
    </recommendedName>
</protein>
<accession>A0A927D0S1</accession>
<dbReference type="EMBL" id="JACTAG010000001">
    <property type="protein sequence ID" value="MBD3662945.1"/>
    <property type="molecule type" value="Genomic_DNA"/>
</dbReference>
<feature type="transmembrane region" description="Helical" evidence="1">
    <location>
        <begin position="44"/>
        <end position="65"/>
    </location>
</feature>
<evidence type="ECO:0000256" key="1">
    <source>
        <dbReference type="SAM" id="Phobius"/>
    </source>
</evidence>
<feature type="transmembrane region" description="Helical" evidence="1">
    <location>
        <begin position="85"/>
        <end position="104"/>
    </location>
</feature>
<dbReference type="RefSeq" id="WP_191073938.1">
    <property type="nucleotide sequence ID" value="NZ_JACTAG010000001.1"/>
</dbReference>
<keyword evidence="1" id="KW-0812">Transmembrane</keyword>
<proteinExistence type="predicted"/>
<keyword evidence="1" id="KW-0472">Membrane</keyword>
<evidence type="ECO:0008006" key="4">
    <source>
        <dbReference type="Google" id="ProtNLM"/>
    </source>
</evidence>
<reference evidence="2" key="1">
    <citation type="submission" date="2020-08" db="EMBL/GenBank/DDBJ databases">
        <title>Sulfitobacter aestuariivivens sp. nov., isolated from a tidal flat.</title>
        <authorList>
            <person name="Park S."/>
            <person name="Yoon J.-H."/>
        </authorList>
    </citation>
    <scope>NUCLEOTIDE SEQUENCE</scope>
    <source>
        <strain evidence="2">TSTF-M16</strain>
    </source>
</reference>
<feature type="transmembrane region" description="Helical" evidence="1">
    <location>
        <begin position="12"/>
        <end position="32"/>
    </location>
</feature>
<evidence type="ECO:0000313" key="2">
    <source>
        <dbReference type="EMBL" id="MBD3662945.1"/>
    </source>
</evidence>
<keyword evidence="1" id="KW-1133">Transmembrane helix</keyword>
<dbReference type="AlphaFoldDB" id="A0A927D0S1"/>
<dbReference type="Proteomes" id="UP000635142">
    <property type="component" value="Unassembled WGS sequence"/>
</dbReference>
<organism evidence="2 3">
    <name type="scientific">Sulfitobacter aestuariivivens</name>
    <dbReference type="NCBI Taxonomy" id="2766981"/>
    <lineage>
        <taxon>Bacteria</taxon>
        <taxon>Pseudomonadati</taxon>
        <taxon>Pseudomonadota</taxon>
        <taxon>Alphaproteobacteria</taxon>
        <taxon>Rhodobacterales</taxon>
        <taxon>Roseobacteraceae</taxon>
        <taxon>Sulfitobacter</taxon>
    </lineage>
</organism>
<keyword evidence="3" id="KW-1185">Reference proteome</keyword>
<comment type="caution">
    <text evidence="2">The sequence shown here is derived from an EMBL/GenBank/DDBJ whole genome shotgun (WGS) entry which is preliminary data.</text>
</comment>
<sequence length="144" mass="15815">MEQEITLETLSAIGPYLVIAAFLGSVIPSAVSKWLVSLIFGQQVSYFLILMISTITILISIFILFWLDLLAPLMAERDIPAGPSLLLGFASYLLQATMLTLFAHDTDGDAVALWKWLIVLVVQFILYILFSMALAFVLFAVAAA</sequence>